<organism evidence="1 2">
    <name type="scientific">Streptomyces olivaceiscleroticus</name>
    <dbReference type="NCBI Taxonomy" id="68245"/>
    <lineage>
        <taxon>Bacteria</taxon>
        <taxon>Bacillati</taxon>
        <taxon>Actinomycetota</taxon>
        <taxon>Actinomycetes</taxon>
        <taxon>Kitasatosporales</taxon>
        <taxon>Streptomycetaceae</taxon>
        <taxon>Streptomyces</taxon>
    </lineage>
</organism>
<name>A0ABN1AUK9_9ACTN</name>
<accession>A0ABN1AUK9</accession>
<evidence type="ECO:0000313" key="1">
    <source>
        <dbReference type="EMBL" id="GAA0484169.1"/>
    </source>
</evidence>
<keyword evidence="2" id="KW-1185">Reference proteome</keyword>
<dbReference type="EMBL" id="BAAABY010000042">
    <property type="protein sequence ID" value="GAA0484169.1"/>
    <property type="molecule type" value="Genomic_DNA"/>
</dbReference>
<gene>
    <name evidence="1" type="ORF">GCM10010361_56290</name>
</gene>
<protein>
    <submittedName>
        <fullName evidence="1">Uncharacterized protein</fullName>
    </submittedName>
</protein>
<evidence type="ECO:0000313" key="2">
    <source>
        <dbReference type="Proteomes" id="UP001500909"/>
    </source>
</evidence>
<reference evidence="1 2" key="1">
    <citation type="journal article" date="2019" name="Int. J. Syst. Evol. Microbiol.">
        <title>The Global Catalogue of Microorganisms (GCM) 10K type strain sequencing project: providing services to taxonomists for standard genome sequencing and annotation.</title>
        <authorList>
            <consortium name="The Broad Institute Genomics Platform"/>
            <consortium name="The Broad Institute Genome Sequencing Center for Infectious Disease"/>
            <person name="Wu L."/>
            <person name="Ma J."/>
        </authorList>
    </citation>
    <scope>NUCLEOTIDE SEQUENCE [LARGE SCALE GENOMIC DNA]</scope>
    <source>
        <strain evidence="1 2">JCM 4805</strain>
    </source>
</reference>
<comment type="caution">
    <text evidence="1">The sequence shown here is derived from an EMBL/GenBank/DDBJ whole genome shotgun (WGS) entry which is preliminary data.</text>
</comment>
<dbReference type="Proteomes" id="UP001500909">
    <property type="component" value="Unassembled WGS sequence"/>
</dbReference>
<sequence>MAPKVTAAATVLLGPEKRLKNTGVTSSGFPPDEFIYAYRPPRRVRLAGHAQ</sequence>
<proteinExistence type="predicted"/>